<dbReference type="Pfam" id="PF00702">
    <property type="entry name" value="Hydrolase"/>
    <property type="match status" value="1"/>
</dbReference>
<dbReference type="GO" id="GO:0016787">
    <property type="term" value="F:hydrolase activity"/>
    <property type="evidence" value="ECO:0007669"/>
    <property type="project" value="UniProtKB-KW"/>
</dbReference>
<evidence type="ECO:0000313" key="6">
    <source>
        <dbReference type="Proteomes" id="UP000199497"/>
    </source>
</evidence>
<dbReference type="AlphaFoldDB" id="A0A1H0WZ77"/>
<dbReference type="InterPro" id="IPR023214">
    <property type="entry name" value="HAD_sf"/>
</dbReference>
<dbReference type="SFLD" id="SFLDS00003">
    <property type="entry name" value="Haloacid_Dehalogenase"/>
    <property type="match status" value="1"/>
</dbReference>
<dbReference type="SFLD" id="SFLDG01129">
    <property type="entry name" value="C1.5:_HAD__Beta-PGM__Phosphata"/>
    <property type="match status" value="1"/>
</dbReference>
<dbReference type="STRING" id="405564.SAMN04487905_11914"/>
<evidence type="ECO:0000256" key="2">
    <source>
        <dbReference type="ARBA" id="ARBA00022801"/>
    </source>
</evidence>
<dbReference type="PANTHER" id="PTHR46470">
    <property type="entry name" value="N-ACYLNEURAMINATE-9-PHOSPHATASE"/>
    <property type="match status" value="1"/>
</dbReference>
<evidence type="ECO:0000256" key="4">
    <source>
        <dbReference type="SAM" id="MobiDB-lite"/>
    </source>
</evidence>
<dbReference type="Gene3D" id="3.40.50.1000">
    <property type="entry name" value="HAD superfamily/HAD-like"/>
    <property type="match status" value="1"/>
</dbReference>
<keyword evidence="6" id="KW-1185">Reference proteome</keyword>
<dbReference type="SUPFAM" id="SSF56784">
    <property type="entry name" value="HAD-like"/>
    <property type="match status" value="1"/>
</dbReference>
<gene>
    <name evidence="5" type="ORF">SAMN04487905_11914</name>
</gene>
<keyword evidence="3" id="KW-0460">Magnesium</keyword>
<reference evidence="6" key="1">
    <citation type="submission" date="2016-10" db="EMBL/GenBank/DDBJ databases">
        <authorList>
            <person name="Varghese N."/>
            <person name="Submissions S."/>
        </authorList>
    </citation>
    <scope>NUCLEOTIDE SEQUENCE [LARGE SCALE GENOMIC DNA]</scope>
    <source>
        <strain evidence="6">DSM 46732</strain>
    </source>
</reference>
<comment type="cofactor">
    <cofactor evidence="1">
        <name>Mg(2+)</name>
        <dbReference type="ChEBI" id="CHEBI:18420"/>
    </cofactor>
</comment>
<dbReference type="GO" id="GO:0044281">
    <property type="term" value="P:small molecule metabolic process"/>
    <property type="evidence" value="ECO:0007669"/>
    <property type="project" value="UniProtKB-ARBA"/>
</dbReference>
<dbReference type="PANTHER" id="PTHR46470:SF4">
    <property type="entry name" value="5-AMINO-6-(5-PHOSPHO-D-RIBITYLAMINO)URACIL PHOSPHATASE YIGB"/>
    <property type="match status" value="1"/>
</dbReference>
<sequence>MPPNRRRDDAVRRHGEFEPPRARISESTPFPLEAARAVAGPRTRRSGTPPRHAPARRERTLVPAHRPNPTARAMTSEANSHRPAPTELVLLDVGGPIYDDAVYRDALLRATRELAETEIDRETFQRVYDGQRQRQAGSLRTAVAEHFLTPGDRRGLSDLAESYWEYPPSALYPEVVPTLRTLAGRYRLAVVANQRELVVKALRRDGIAEHIDVWAISETVGAEKPDPAIFRYALDRAGVPAERAVHVGNRLDTDVRGAKRVGLRSVWITRGEAPPEPTEAQLAEPDAVIRSLDELPAVLERLEGTAS</sequence>
<dbReference type="EMBL" id="FNJR01000019">
    <property type="protein sequence ID" value="SDP96018.1"/>
    <property type="molecule type" value="Genomic_DNA"/>
</dbReference>
<evidence type="ECO:0000256" key="1">
    <source>
        <dbReference type="ARBA" id="ARBA00001946"/>
    </source>
</evidence>
<feature type="compositionally biased region" description="Basic and acidic residues" evidence="4">
    <location>
        <begin position="1"/>
        <end position="24"/>
    </location>
</feature>
<proteinExistence type="predicted"/>
<organism evidence="5 6">
    <name type="scientific">Actinopolyspora xinjiangensis</name>
    <dbReference type="NCBI Taxonomy" id="405564"/>
    <lineage>
        <taxon>Bacteria</taxon>
        <taxon>Bacillati</taxon>
        <taxon>Actinomycetota</taxon>
        <taxon>Actinomycetes</taxon>
        <taxon>Actinopolysporales</taxon>
        <taxon>Actinopolysporaceae</taxon>
        <taxon>Actinopolyspora</taxon>
    </lineage>
</organism>
<dbReference type="NCBIfam" id="TIGR01549">
    <property type="entry name" value="HAD-SF-IA-v1"/>
    <property type="match status" value="1"/>
</dbReference>
<accession>A0A1H0WZ77</accession>
<dbReference type="InterPro" id="IPR006439">
    <property type="entry name" value="HAD-SF_hydro_IA"/>
</dbReference>
<protein>
    <submittedName>
        <fullName evidence="5">Putative hydrolase of the HAD superfamily</fullName>
    </submittedName>
</protein>
<dbReference type="InterPro" id="IPR036412">
    <property type="entry name" value="HAD-like_sf"/>
</dbReference>
<keyword evidence="2 5" id="KW-0378">Hydrolase</keyword>
<evidence type="ECO:0000256" key="3">
    <source>
        <dbReference type="ARBA" id="ARBA00022842"/>
    </source>
</evidence>
<dbReference type="Gene3D" id="1.20.120.1600">
    <property type="match status" value="1"/>
</dbReference>
<dbReference type="InterPro" id="IPR051400">
    <property type="entry name" value="HAD-like_hydrolase"/>
</dbReference>
<feature type="region of interest" description="Disordered" evidence="4">
    <location>
        <begin position="1"/>
        <end position="82"/>
    </location>
</feature>
<dbReference type="Proteomes" id="UP000199497">
    <property type="component" value="Unassembled WGS sequence"/>
</dbReference>
<name>A0A1H0WZ77_9ACTN</name>
<evidence type="ECO:0000313" key="5">
    <source>
        <dbReference type="EMBL" id="SDP96018.1"/>
    </source>
</evidence>